<dbReference type="EMBL" id="CM029043">
    <property type="protein sequence ID" value="KAG2612365.1"/>
    <property type="molecule type" value="Genomic_DNA"/>
</dbReference>
<protein>
    <submittedName>
        <fullName evidence="1">Uncharacterized protein</fullName>
    </submittedName>
</protein>
<name>A0A8T0TTA9_PANVG</name>
<comment type="caution">
    <text evidence="1">The sequence shown here is derived from an EMBL/GenBank/DDBJ whole genome shotgun (WGS) entry which is preliminary data.</text>
</comment>
<evidence type="ECO:0000313" key="1">
    <source>
        <dbReference type="EMBL" id="KAG2612365.1"/>
    </source>
</evidence>
<organism evidence="1 2">
    <name type="scientific">Panicum virgatum</name>
    <name type="common">Blackwell switchgrass</name>
    <dbReference type="NCBI Taxonomy" id="38727"/>
    <lineage>
        <taxon>Eukaryota</taxon>
        <taxon>Viridiplantae</taxon>
        <taxon>Streptophyta</taxon>
        <taxon>Embryophyta</taxon>
        <taxon>Tracheophyta</taxon>
        <taxon>Spermatophyta</taxon>
        <taxon>Magnoliopsida</taxon>
        <taxon>Liliopsida</taxon>
        <taxon>Poales</taxon>
        <taxon>Poaceae</taxon>
        <taxon>PACMAD clade</taxon>
        <taxon>Panicoideae</taxon>
        <taxon>Panicodae</taxon>
        <taxon>Paniceae</taxon>
        <taxon>Panicinae</taxon>
        <taxon>Panicum</taxon>
        <taxon>Panicum sect. Hiantes</taxon>
    </lineage>
</organism>
<evidence type="ECO:0000313" key="2">
    <source>
        <dbReference type="Proteomes" id="UP000823388"/>
    </source>
</evidence>
<dbReference type="Proteomes" id="UP000823388">
    <property type="component" value="Chromosome 4K"/>
</dbReference>
<accession>A0A8T0TTA9</accession>
<keyword evidence="2" id="KW-1185">Reference proteome</keyword>
<proteinExistence type="predicted"/>
<sequence length="104" mass="11911">MVGQIKIFFISSTKYISNNQQDYYPNSHQTIHVVSNQHNYCSLSWSYGYCVFMLWAGGMLEAKTICFCSFSVVSCSFVLLPFVRPVICFFGFQSSCFDLVILIL</sequence>
<reference evidence="1" key="1">
    <citation type="submission" date="2020-05" db="EMBL/GenBank/DDBJ databases">
        <title>WGS assembly of Panicum virgatum.</title>
        <authorList>
            <person name="Lovell J.T."/>
            <person name="Jenkins J."/>
            <person name="Shu S."/>
            <person name="Juenger T.E."/>
            <person name="Schmutz J."/>
        </authorList>
    </citation>
    <scope>NUCLEOTIDE SEQUENCE</scope>
    <source>
        <strain evidence="1">AP13</strain>
    </source>
</reference>
<gene>
    <name evidence="1" type="ORF">PVAP13_4KG285305</name>
</gene>
<dbReference type="AlphaFoldDB" id="A0A8T0TTA9"/>